<gene>
    <name evidence="1" type="ORF">MHBO_004250</name>
</gene>
<keyword evidence="2" id="KW-1185">Reference proteome</keyword>
<feature type="non-terminal residue" evidence="1">
    <location>
        <position position="1"/>
    </location>
</feature>
<protein>
    <submittedName>
        <fullName evidence="1">Uncharacterized protein</fullName>
    </submittedName>
</protein>
<feature type="non-terminal residue" evidence="1">
    <location>
        <position position="215"/>
    </location>
</feature>
<proteinExistence type="predicted"/>
<organism evidence="1 2">
    <name type="scientific">Bonamia ostreae</name>
    <dbReference type="NCBI Taxonomy" id="126728"/>
    <lineage>
        <taxon>Eukaryota</taxon>
        <taxon>Sar</taxon>
        <taxon>Rhizaria</taxon>
        <taxon>Endomyxa</taxon>
        <taxon>Ascetosporea</taxon>
        <taxon>Haplosporida</taxon>
        <taxon>Bonamia</taxon>
    </lineage>
</organism>
<accession>A0ABV2ASV0</accession>
<dbReference type="EMBL" id="JBDODL010003515">
    <property type="protein sequence ID" value="MES1922727.1"/>
    <property type="molecule type" value="Genomic_DNA"/>
</dbReference>
<sequence>FLIKSSIESGGKQIKRVKKSINATKLDLSGHKRISLVSNKGVEERNERDKKDFVKASLNVKKEYYDQLAKKRFKGKNHFLVNFEEKEEIKQPKKHYFETQIENAENFKKESEQINEDESTDEELIRKDEEKAMKGIRRMNRQIRKIRKNDFQNTTNNKKFEEEVEEKNEELLDEKLLKMKVKEKFGEAKRKRDLENLRNEKRLKMAFDLLQKGEN</sequence>
<dbReference type="Proteomes" id="UP001439008">
    <property type="component" value="Unassembled WGS sequence"/>
</dbReference>
<evidence type="ECO:0000313" key="2">
    <source>
        <dbReference type="Proteomes" id="UP001439008"/>
    </source>
</evidence>
<reference evidence="1 2" key="1">
    <citation type="journal article" date="2024" name="BMC Biol.">
        <title>Comparative genomics of Ascetosporea gives new insight into the evolutionary basis for animal parasitism in Rhizaria.</title>
        <authorList>
            <person name="Hiltunen Thoren M."/>
            <person name="Onut-Brannstrom I."/>
            <person name="Alfjorden A."/>
            <person name="Peckova H."/>
            <person name="Swords F."/>
            <person name="Hooper C."/>
            <person name="Holzer A.S."/>
            <person name="Bass D."/>
            <person name="Burki F."/>
        </authorList>
    </citation>
    <scope>NUCLEOTIDE SEQUENCE [LARGE SCALE GENOMIC DNA]</scope>
    <source>
        <strain evidence="1">20-A016</strain>
    </source>
</reference>
<evidence type="ECO:0000313" key="1">
    <source>
        <dbReference type="EMBL" id="MES1922727.1"/>
    </source>
</evidence>
<comment type="caution">
    <text evidence="1">The sequence shown here is derived from an EMBL/GenBank/DDBJ whole genome shotgun (WGS) entry which is preliminary data.</text>
</comment>
<name>A0ABV2ASV0_9EUKA</name>